<sequence length="113" mass="13076">MAANFETSQNKGSDAIYDVCCSVCEEDSVYKEGLFNCQKYSKSFCNECVNVHKKLLKDHSVSAKDKCSSWPVNKKVNDSLELCQEHSTEKLTMFYEDHEKLLCQLCLFYNNHR</sequence>
<name>A0A9D4F9K3_DREPO</name>
<dbReference type="EMBL" id="JAIWYP010000007">
    <property type="protein sequence ID" value="KAH3792536.1"/>
    <property type="molecule type" value="Genomic_DNA"/>
</dbReference>
<dbReference type="SUPFAM" id="SSF57845">
    <property type="entry name" value="B-box zinc-binding domain"/>
    <property type="match status" value="1"/>
</dbReference>
<dbReference type="InterPro" id="IPR000315">
    <property type="entry name" value="Znf_B-box"/>
</dbReference>
<keyword evidence="1" id="KW-0862">Zinc</keyword>
<feature type="domain" description="B box-type" evidence="2">
    <location>
        <begin position="78"/>
        <end position="113"/>
    </location>
</feature>
<dbReference type="AlphaFoldDB" id="A0A9D4F9K3"/>
<accession>A0A9D4F9K3</accession>
<evidence type="ECO:0000259" key="2">
    <source>
        <dbReference type="PROSITE" id="PS50119"/>
    </source>
</evidence>
<dbReference type="GO" id="GO:0008270">
    <property type="term" value="F:zinc ion binding"/>
    <property type="evidence" value="ECO:0007669"/>
    <property type="project" value="UniProtKB-KW"/>
</dbReference>
<reference evidence="3" key="2">
    <citation type="submission" date="2020-11" db="EMBL/GenBank/DDBJ databases">
        <authorList>
            <person name="McCartney M.A."/>
            <person name="Auch B."/>
            <person name="Kono T."/>
            <person name="Mallez S."/>
            <person name="Becker A."/>
            <person name="Gohl D.M."/>
            <person name="Silverstein K.A.T."/>
            <person name="Koren S."/>
            <person name="Bechman K.B."/>
            <person name="Herman A."/>
            <person name="Abrahante J.E."/>
            <person name="Garbe J."/>
        </authorList>
    </citation>
    <scope>NUCLEOTIDE SEQUENCE</scope>
    <source>
        <strain evidence="3">Duluth1</strain>
        <tissue evidence="3">Whole animal</tissue>
    </source>
</reference>
<protein>
    <recommendedName>
        <fullName evidence="2">B box-type domain-containing protein</fullName>
    </recommendedName>
</protein>
<organism evidence="3 4">
    <name type="scientific">Dreissena polymorpha</name>
    <name type="common">Zebra mussel</name>
    <name type="synonym">Mytilus polymorpha</name>
    <dbReference type="NCBI Taxonomy" id="45954"/>
    <lineage>
        <taxon>Eukaryota</taxon>
        <taxon>Metazoa</taxon>
        <taxon>Spiralia</taxon>
        <taxon>Lophotrochozoa</taxon>
        <taxon>Mollusca</taxon>
        <taxon>Bivalvia</taxon>
        <taxon>Autobranchia</taxon>
        <taxon>Heteroconchia</taxon>
        <taxon>Euheterodonta</taxon>
        <taxon>Imparidentia</taxon>
        <taxon>Neoheterodontei</taxon>
        <taxon>Myida</taxon>
        <taxon>Dreissenoidea</taxon>
        <taxon>Dreissenidae</taxon>
        <taxon>Dreissena</taxon>
    </lineage>
</organism>
<keyword evidence="4" id="KW-1185">Reference proteome</keyword>
<dbReference type="Proteomes" id="UP000828390">
    <property type="component" value="Unassembled WGS sequence"/>
</dbReference>
<dbReference type="PROSITE" id="PS50119">
    <property type="entry name" value="ZF_BBOX"/>
    <property type="match status" value="1"/>
</dbReference>
<gene>
    <name evidence="3" type="ORF">DPMN_146032</name>
</gene>
<proteinExistence type="predicted"/>
<evidence type="ECO:0000313" key="4">
    <source>
        <dbReference type="Proteomes" id="UP000828390"/>
    </source>
</evidence>
<reference evidence="3" key="1">
    <citation type="journal article" date="2019" name="bioRxiv">
        <title>The Genome of the Zebra Mussel, Dreissena polymorpha: A Resource for Invasive Species Research.</title>
        <authorList>
            <person name="McCartney M.A."/>
            <person name="Auch B."/>
            <person name="Kono T."/>
            <person name="Mallez S."/>
            <person name="Zhang Y."/>
            <person name="Obille A."/>
            <person name="Becker A."/>
            <person name="Abrahante J.E."/>
            <person name="Garbe J."/>
            <person name="Badalamenti J.P."/>
            <person name="Herman A."/>
            <person name="Mangelson H."/>
            <person name="Liachko I."/>
            <person name="Sullivan S."/>
            <person name="Sone E.D."/>
            <person name="Koren S."/>
            <person name="Silverstein K.A.T."/>
            <person name="Beckman K.B."/>
            <person name="Gohl D.M."/>
        </authorList>
    </citation>
    <scope>NUCLEOTIDE SEQUENCE</scope>
    <source>
        <strain evidence="3">Duluth1</strain>
        <tissue evidence="3">Whole animal</tissue>
    </source>
</reference>
<evidence type="ECO:0000313" key="3">
    <source>
        <dbReference type="EMBL" id="KAH3792536.1"/>
    </source>
</evidence>
<keyword evidence="1" id="KW-0863">Zinc-finger</keyword>
<evidence type="ECO:0000256" key="1">
    <source>
        <dbReference type="PROSITE-ProRule" id="PRU00024"/>
    </source>
</evidence>
<keyword evidence="1" id="KW-0479">Metal-binding</keyword>
<comment type="caution">
    <text evidence="3">The sequence shown here is derived from an EMBL/GenBank/DDBJ whole genome shotgun (WGS) entry which is preliminary data.</text>
</comment>
<dbReference type="Gene3D" id="3.30.160.60">
    <property type="entry name" value="Classic Zinc Finger"/>
    <property type="match status" value="1"/>
</dbReference>
<dbReference type="CDD" id="cd19756">
    <property type="entry name" value="Bbox2"/>
    <property type="match status" value="1"/>
</dbReference>